<dbReference type="OrthoDB" id="10655669at2759"/>
<feature type="non-terminal residue" evidence="2">
    <location>
        <position position="1"/>
    </location>
</feature>
<organism evidence="2 3">
    <name type="scientific">Syncephalis pseudoplumigaleata</name>
    <dbReference type="NCBI Taxonomy" id="1712513"/>
    <lineage>
        <taxon>Eukaryota</taxon>
        <taxon>Fungi</taxon>
        <taxon>Fungi incertae sedis</taxon>
        <taxon>Zoopagomycota</taxon>
        <taxon>Zoopagomycotina</taxon>
        <taxon>Zoopagomycetes</taxon>
        <taxon>Zoopagales</taxon>
        <taxon>Piptocephalidaceae</taxon>
        <taxon>Syncephalis</taxon>
    </lineage>
</organism>
<feature type="region of interest" description="Disordered" evidence="1">
    <location>
        <begin position="17"/>
        <end position="69"/>
    </location>
</feature>
<sequence>RSLNPLLAATPLSSALDDRAAKAAKHARDGPLSFGIPEQGPPAYTAKPPSPPPAYSATTASKLPPSKRAPATRLEAARLDMANTCNPTVAWHVYRMHKVVAARAQIYKQLANGTAINNKKKSMGSISFARSSRALYYHHERIREPL</sequence>
<evidence type="ECO:0000313" key="2">
    <source>
        <dbReference type="EMBL" id="RKP22939.1"/>
    </source>
</evidence>
<feature type="compositionally biased region" description="Basic and acidic residues" evidence="1">
    <location>
        <begin position="17"/>
        <end position="29"/>
    </location>
</feature>
<accession>A0A4V1J0W1</accession>
<dbReference type="Proteomes" id="UP000278143">
    <property type="component" value="Unassembled WGS sequence"/>
</dbReference>
<dbReference type="AlphaFoldDB" id="A0A4V1J0W1"/>
<name>A0A4V1J0W1_9FUNG</name>
<proteinExistence type="predicted"/>
<dbReference type="EMBL" id="KZ991477">
    <property type="protein sequence ID" value="RKP22939.1"/>
    <property type="molecule type" value="Genomic_DNA"/>
</dbReference>
<evidence type="ECO:0000256" key="1">
    <source>
        <dbReference type="SAM" id="MobiDB-lite"/>
    </source>
</evidence>
<gene>
    <name evidence="2" type="ORF">SYNPS1DRAFT_25116</name>
</gene>
<protein>
    <submittedName>
        <fullName evidence="2">Uncharacterized protein</fullName>
    </submittedName>
</protein>
<keyword evidence="3" id="KW-1185">Reference proteome</keyword>
<evidence type="ECO:0000313" key="3">
    <source>
        <dbReference type="Proteomes" id="UP000278143"/>
    </source>
</evidence>
<reference evidence="3" key="1">
    <citation type="journal article" date="2018" name="Nat. Microbiol.">
        <title>Leveraging single-cell genomics to expand the fungal tree of life.</title>
        <authorList>
            <person name="Ahrendt S.R."/>
            <person name="Quandt C.A."/>
            <person name="Ciobanu D."/>
            <person name="Clum A."/>
            <person name="Salamov A."/>
            <person name="Andreopoulos B."/>
            <person name="Cheng J.F."/>
            <person name="Woyke T."/>
            <person name="Pelin A."/>
            <person name="Henrissat B."/>
            <person name="Reynolds N.K."/>
            <person name="Benny G.L."/>
            <person name="Smith M.E."/>
            <person name="James T.Y."/>
            <person name="Grigoriev I.V."/>
        </authorList>
    </citation>
    <scope>NUCLEOTIDE SEQUENCE [LARGE SCALE GENOMIC DNA]</scope>
    <source>
        <strain evidence="3">Benny S71-1</strain>
    </source>
</reference>